<proteinExistence type="predicted"/>
<sequence>MTSSASAQPSPSRPGILVGLKAEARLIRSIFPHAAIAASGATHAGAKREAARLVASGADCLLSFGLAAGLNPALSAGTIVIPEKVSCWGADAVCDATLRHILGGDQTGVQGGTLLHSDTVVMDAAHKAELFAQSHCPALDMESGFLAKAAEEAGLPFAVLRVVCDPADRSLPPIAGSVLSPEGGLQIGKLICDVLRHPTQIGGLIHLGQDAALARKAMISFLTAQAQTPSFKRLAGSSFA</sequence>
<evidence type="ECO:0000259" key="1">
    <source>
        <dbReference type="Pfam" id="PF01048"/>
    </source>
</evidence>
<dbReference type="SUPFAM" id="SSF53167">
    <property type="entry name" value="Purine and uridine phosphorylases"/>
    <property type="match status" value="1"/>
</dbReference>
<name>A0A1Y0XXT5_ACEPA</name>
<gene>
    <name evidence="2" type="primary">mtnN</name>
    <name evidence="2" type="ORF">S1001342_01369</name>
</gene>
<keyword evidence="2" id="KW-0378">Hydrolase</keyword>
<dbReference type="PANTHER" id="PTHR46832:SF1">
    <property type="entry name" value="5'-METHYLTHIOADENOSINE_S-ADENOSYLHOMOCYSTEINE NUCLEOSIDASE"/>
    <property type="match status" value="1"/>
</dbReference>
<reference evidence="2 3" key="1">
    <citation type="submission" date="2017-05" db="EMBL/GenBank/DDBJ databases">
        <title>Genome sequence of Acetobacter pasteurianus subsp. pasteurianus strain SRCM101342.</title>
        <authorList>
            <person name="Cho S.H."/>
        </authorList>
    </citation>
    <scope>NUCLEOTIDE SEQUENCE [LARGE SCALE GENOMIC DNA]</scope>
    <source>
        <strain evidence="2 3">SRCM101342</strain>
    </source>
</reference>
<dbReference type="GO" id="GO:0019284">
    <property type="term" value="P:L-methionine salvage from S-adenosylmethionine"/>
    <property type="evidence" value="ECO:0007669"/>
    <property type="project" value="TreeGrafter"/>
</dbReference>
<keyword evidence="2" id="KW-0326">Glycosidase</keyword>
<dbReference type="EC" id="3.2.2.9" evidence="2"/>
<dbReference type="GO" id="GO:0005829">
    <property type="term" value="C:cytosol"/>
    <property type="evidence" value="ECO:0007669"/>
    <property type="project" value="TreeGrafter"/>
</dbReference>
<organism evidence="2 3">
    <name type="scientific">Acetobacter pasteurianus subsp. pasteurianus</name>
    <dbReference type="NCBI Taxonomy" id="481145"/>
    <lineage>
        <taxon>Bacteria</taxon>
        <taxon>Pseudomonadati</taxon>
        <taxon>Pseudomonadota</taxon>
        <taxon>Alphaproteobacteria</taxon>
        <taxon>Acetobacterales</taxon>
        <taxon>Acetobacteraceae</taxon>
        <taxon>Acetobacter</taxon>
    </lineage>
</organism>
<dbReference type="InterPro" id="IPR000845">
    <property type="entry name" value="Nucleoside_phosphorylase_d"/>
</dbReference>
<protein>
    <submittedName>
        <fullName evidence="2">Adenosylhomocysteine nucleosidase</fullName>
        <ecNumber evidence="2">3.2.2.9</ecNumber>
    </submittedName>
</protein>
<dbReference type="GO" id="GO:0009116">
    <property type="term" value="P:nucleoside metabolic process"/>
    <property type="evidence" value="ECO:0007669"/>
    <property type="project" value="InterPro"/>
</dbReference>
<evidence type="ECO:0000313" key="3">
    <source>
        <dbReference type="Proteomes" id="UP000196205"/>
    </source>
</evidence>
<feature type="domain" description="Nucleoside phosphorylase" evidence="1">
    <location>
        <begin position="36"/>
        <end position="169"/>
    </location>
</feature>
<dbReference type="Gene3D" id="3.40.50.1580">
    <property type="entry name" value="Nucleoside phosphorylase domain"/>
    <property type="match status" value="1"/>
</dbReference>
<dbReference type="Proteomes" id="UP000196205">
    <property type="component" value="Chromosome"/>
</dbReference>
<dbReference type="GO" id="GO:0008782">
    <property type="term" value="F:adenosylhomocysteine nucleosidase activity"/>
    <property type="evidence" value="ECO:0007669"/>
    <property type="project" value="UniProtKB-EC"/>
</dbReference>
<dbReference type="CDD" id="cd17768">
    <property type="entry name" value="adenosylhopane_nucleosidase_HpnG-like"/>
    <property type="match status" value="1"/>
</dbReference>
<dbReference type="RefSeq" id="WP_087651687.1">
    <property type="nucleotide sequence ID" value="NZ_CP021509.1"/>
</dbReference>
<dbReference type="PANTHER" id="PTHR46832">
    <property type="entry name" value="5'-METHYLTHIOADENOSINE/S-ADENOSYLHOMOCYSTEINE NUCLEOSIDASE"/>
    <property type="match status" value="1"/>
</dbReference>
<accession>A0A1Y0XXT5</accession>
<evidence type="ECO:0000313" key="2">
    <source>
        <dbReference type="EMBL" id="ARW47698.1"/>
    </source>
</evidence>
<dbReference type="OrthoDB" id="7357315at2"/>
<dbReference type="AlphaFoldDB" id="A0A1Y0XXT5"/>
<dbReference type="Pfam" id="PF01048">
    <property type="entry name" value="PNP_UDP_1"/>
    <property type="match status" value="1"/>
</dbReference>
<dbReference type="EMBL" id="CP021509">
    <property type="protein sequence ID" value="ARW47698.1"/>
    <property type="molecule type" value="Genomic_DNA"/>
</dbReference>
<dbReference type="GO" id="GO:0008930">
    <property type="term" value="F:methylthioadenosine nucleosidase activity"/>
    <property type="evidence" value="ECO:0007669"/>
    <property type="project" value="TreeGrafter"/>
</dbReference>
<dbReference type="InterPro" id="IPR035994">
    <property type="entry name" value="Nucleoside_phosphorylase_sf"/>
</dbReference>